<dbReference type="CDD" id="cd07067">
    <property type="entry name" value="HP_PGM_like"/>
    <property type="match status" value="1"/>
</dbReference>
<dbReference type="PIRSF" id="PIRSF000709">
    <property type="entry name" value="6PFK_2-Ptase"/>
    <property type="match status" value="1"/>
</dbReference>
<evidence type="ECO:0000313" key="3">
    <source>
        <dbReference type="EMBL" id="MBU8874935.1"/>
    </source>
</evidence>
<dbReference type="InterPro" id="IPR001345">
    <property type="entry name" value="PG/BPGM_mutase_AS"/>
</dbReference>
<dbReference type="PANTHER" id="PTHR48100:SF1">
    <property type="entry name" value="HISTIDINE PHOSPHATASE FAMILY PROTEIN-RELATED"/>
    <property type="match status" value="1"/>
</dbReference>
<dbReference type="InterPro" id="IPR013078">
    <property type="entry name" value="His_Pase_superF_clade-1"/>
</dbReference>
<dbReference type="EMBL" id="JAHOPB010000001">
    <property type="protein sequence ID" value="MBU8874935.1"/>
    <property type="molecule type" value="Genomic_DNA"/>
</dbReference>
<dbReference type="Proteomes" id="UP000727907">
    <property type="component" value="Unassembled WGS sequence"/>
</dbReference>
<comment type="caution">
    <text evidence="3">The sequence shown here is derived from an EMBL/GenBank/DDBJ whole genome shotgun (WGS) entry which is preliminary data.</text>
</comment>
<dbReference type="PROSITE" id="PS00175">
    <property type="entry name" value="PG_MUTASE"/>
    <property type="match status" value="1"/>
</dbReference>
<dbReference type="RefSeq" id="WP_216961364.1">
    <property type="nucleotide sequence ID" value="NZ_JAHOPB010000001.1"/>
</dbReference>
<dbReference type="SMART" id="SM00855">
    <property type="entry name" value="PGAM"/>
    <property type="match status" value="1"/>
</dbReference>
<evidence type="ECO:0000313" key="4">
    <source>
        <dbReference type="Proteomes" id="UP000727907"/>
    </source>
</evidence>
<dbReference type="InterPro" id="IPR050275">
    <property type="entry name" value="PGM_Phosphatase"/>
</dbReference>
<keyword evidence="2" id="KW-0413">Isomerase</keyword>
<protein>
    <submittedName>
        <fullName evidence="3">Histidine phosphatase family protein</fullName>
    </submittedName>
</protein>
<name>A0ABS6IP17_9HYPH</name>
<organism evidence="3 4">
    <name type="scientific">Reyranella humidisoli</name>
    <dbReference type="NCBI Taxonomy" id="2849149"/>
    <lineage>
        <taxon>Bacteria</taxon>
        <taxon>Pseudomonadati</taxon>
        <taxon>Pseudomonadota</taxon>
        <taxon>Alphaproteobacteria</taxon>
        <taxon>Hyphomicrobiales</taxon>
        <taxon>Reyranellaceae</taxon>
        <taxon>Reyranella</taxon>
    </lineage>
</organism>
<dbReference type="PANTHER" id="PTHR48100">
    <property type="entry name" value="BROAD-SPECIFICITY PHOSPHATASE YOR283W-RELATED"/>
    <property type="match status" value="1"/>
</dbReference>
<sequence length="212" mass="23420">MHHPVYVFRHGETVWNAEKRAQGVLDSPLTEAGREQARAMGRALARELRAAGHAPADVIVRSSPLGRVRETLALAAEEAGLTHHEESFDDRLREMSWGDWDGLTGPEIEARWPGAMAARRLDRWTYEPPGGENYIMAVARAQAALDDIAALAMERPVAVFAHGAIGRVLRGLFLRAAEAEILDMDQPQDAFYRLHRETMARIAAHDTAQGAV</sequence>
<proteinExistence type="predicted"/>
<keyword evidence="4" id="KW-1185">Reference proteome</keyword>
<accession>A0ABS6IP17</accession>
<dbReference type="Pfam" id="PF00300">
    <property type="entry name" value="His_Phos_1"/>
    <property type="match status" value="1"/>
</dbReference>
<gene>
    <name evidence="3" type="ORF">KQ910_14250</name>
</gene>
<evidence type="ECO:0000256" key="2">
    <source>
        <dbReference type="ARBA" id="ARBA00023235"/>
    </source>
</evidence>
<evidence type="ECO:0000256" key="1">
    <source>
        <dbReference type="ARBA" id="ARBA00023152"/>
    </source>
</evidence>
<reference evidence="3 4" key="1">
    <citation type="submission" date="2021-06" db="EMBL/GenBank/DDBJ databases">
        <authorList>
            <person name="Lee D.H."/>
        </authorList>
    </citation>
    <scope>NUCLEOTIDE SEQUENCE [LARGE SCALE GENOMIC DNA]</scope>
    <source>
        <strain evidence="3 4">MMS21-HV4-11</strain>
    </source>
</reference>
<keyword evidence="1" id="KW-0324">Glycolysis</keyword>